<keyword evidence="1" id="KW-0472">Membrane</keyword>
<dbReference type="SMART" id="SM00267">
    <property type="entry name" value="GGDEF"/>
    <property type="match status" value="1"/>
</dbReference>
<dbReference type="CDD" id="cd01949">
    <property type="entry name" value="GGDEF"/>
    <property type="match status" value="1"/>
</dbReference>
<feature type="domain" description="GGDEF" evidence="3">
    <location>
        <begin position="458"/>
        <end position="591"/>
    </location>
</feature>
<evidence type="ECO:0000256" key="2">
    <source>
        <dbReference type="SAM" id="SignalP"/>
    </source>
</evidence>
<dbReference type="InterPro" id="IPR052163">
    <property type="entry name" value="DGC-Regulatory_Protein"/>
</dbReference>
<feature type="transmembrane region" description="Helical" evidence="1">
    <location>
        <begin position="236"/>
        <end position="257"/>
    </location>
</feature>
<evidence type="ECO:0000259" key="3">
    <source>
        <dbReference type="PROSITE" id="PS50887"/>
    </source>
</evidence>
<feature type="chain" id="PRO_5019060832" evidence="2">
    <location>
        <begin position="34"/>
        <end position="596"/>
    </location>
</feature>
<accession>A0A437RKP4</accession>
<feature type="transmembrane region" description="Helical" evidence="1">
    <location>
        <begin position="295"/>
        <end position="315"/>
    </location>
</feature>
<dbReference type="Pfam" id="PF07696">
    <property type="entry name" value="7TMR-DISMED2"/>
    <property type="match status" value="1"/>
</dbReference>
<reference evidence="4 5" key="1">
    <citation type="submission" date="2019-01" db="EMBL/GenBank/DDBJ databases">
        <authorList>
            <person name="Chen W.-M."/>
        </authorList>
    </citation>
    <scope>NUCLEOTIDE SEQUENCE [LARGE SCALE GENOMIC DNA]</scope>
    <source>
        <strain evidence="4 5">KYPY4</strain>
    </source>
</reference>
<dbReference type="PANTHER" id="PTHR46663">
    <property type="entry name" value="DIGUANYLATE CYCLASE DGCT-RELATED"/>
    <property type="match status" value="1"/>
</dbReference>
<dbReference type="OrthoDB" id="5289013at2"/>
<evidence type="ECO:0000256" key="1">
    <source>
        <dbReference type="SAM" id="Phobius"/>
    </source>
</evidence>
<dbReference type="InterPro" id="IPR029787">
    <property type="entry name" value="Nucleotide_cyclase"/>
</dbReference>
<dbReference type="PROSITE" id="PS50887">
    <property type="entry name" value="GGDEF"/>
    <property type="match status" value="1"/>
</dbReference>
<keyword evidence="1" id="KW-1133">Transmembrane helix</keyword>
<dbReference type="Gene3D" id="2.60.40.2380">
    <property type="match status" value="1"/>
</dbReference>
<name>A0A437RKP4_9BURK</name>
<feature type="signal peptide" evidence="2">
    <location>
        <begin position="1"/>
        <end position="33"/>
    </location>
</feature>
<keyword evidence="2" id="KW-0732">Signal</keyword>
<dbReference type="Proteomes" id="UP000285575">
    <property type="component" value="Unassembled WGS sequence"/>
</dbReference>
<organism evidence="4 5">
    <name type="scientific">Rubrivivax rivuli</name>
    <dbReference type="NCBI Taxonomy" id="1862385"/>
    <lineage>
        <taxon>Bacteria</taxon>
        <taxon>Pseudomonadati</taxon>
        <taxon>Pseudomonadota</taxon>
        <taxon>Betaproteobacteria</taxon>
        <taxon>Burkholderiales</taxon>
        <taxon>Sphaerotilaceae</taxon>
        <taxon>Rubrivivax</taxon>
    </lineage>
</organism>
<dbReference type="InterPro" id="IPR011623">
    <property type="entry name" value="7TMR_DISM_rcpt_extracell_dom1"/>
</dbReference>
<comment type="caution">
    <text evidence="4">The sequence shown here is derived from an EMBL/GenBank/DDBJ whole genome shotgun (WGS) entry which is preliminary data.</text>
</comment>
<dbReference type="InterPro" id="IPR000160">
    <property type="entry name" value="GGDEF_dom"/>
</dbReference>
<sequence length="596" mass="64105">MARSPRPLPPATAAWCCALLLGWLLLFSAAARATAGGPAAEGPASLLLDSRPAVPVWPAVQVLPDPAAQWSLNDVLATPQRFQVPTGTVSNLGRSASVLWLRFAVEVPGALPVQRVLQIDYPSLNLIDVYVLSQGELVQHLRLGNQQRGADKVMPARTHAAPLNLAPGRHELLLRVQTQSSMVLPITVRTPQDFTAHESRSQVLLGIVIGLALCMLIYSLTHWITLRDALFLDYALLLAGNLVFVLAYFGLGAQYLWPDWPALSMSVAPMAVMVAVAAAARFMNAALAVWEVSRFISRVLQGISIAALLALGATLTGLLDYRSAQSAVTALGMVATIAVLPAAYIRARQGAHTAVYMLFGWAFYAVGAVVTAGLLRGHVEPTFWAQHVYPFSLMVEMSAWMAVLSLRVQAIHRSADRARLETETLRTLAQTDALTGLPNRRGLQQHLTAALPQARPQQLLALYLLDLDGFKPVNDRYGHDVGDALLVAVGQRLKTQLRASDVVARLGGDEFVVLAAGLPDESTAQTLGQKMLAAFEEPFVIEGQHCRVGLTAGYALAPLDGHTADELIKRADAAMYAGKEAGRHRVQRGGRSLATA</sequence>
<dbReference type="PANTHER" id="PTHR46663:SF3">
    <property type="entry name" value="SLL0267 PROTEIN"/>
    <property type="match status" value="1"/>
</dbReference>
<protein>
    <submittedName>
        <fullName evidence="4">GGDEF domain-containing protein</fullName>
    </submittedName>
</protein>
<evidence type="ECO:0000313" key="4">
    <source>
        <dbReference type="EMBL" id="RVU47361.1"/>
    </source>
</evidence>
<feature type="transmembrane region" description="Helical" evidence="1">
    <location>
        <begin position="263"/>
        <end position="283"/>
    </location>
</feature>
<dbReference type="InterPro" id="IPR011622">
    <property type="entry name" value="7TMR_DISM_rcpt_extracell_dom2"/>
</dbReference>
<dbReference type="SUPFAM" id="SSF55073">
    <property type="entry name" value="Nucleotide cyclase"/>
    <property type="match status" value="1"/>
</dbReference>
<dbReference type="RefSeq" id="WP_128227825.1">
    <property type="nucleotide sequence ID" value="NZ_SACR01000002.1"/>
</dbReference>
<feature type="transmembrane region" description="Helical" evidence="1">
    <location>
        <begin position="327"/>
        <end position="347"/>
    </location>
</feature>
<feature type="transmembrane region" description="Helical" evidence="1">
    <location>
        <begin position="354"/>
        <end position="375"/>
    </location>
</feature>
<feature type="transmembrane region" description="Helical" evidence="1">
    <location>
        <begin position="203"/>
        <end position="224"/>
    </location>
</feature>
<dbReference type="Gene3D" id="3.30.70.270">
    <property type="match status" value="1"/>
</dbReference>
<dbReference type="GO" id="GO:0003824">
    <property type="term" value="F:catalytic activity"/>
    <property type="evidence" value="ECO:0007669"/>
    <property type="project" value="UniProtKB-ARBA"/>
</dbReference>
<proteinExistence type="predicted"/>
<dbReference type="FunFam" id="3.30.70.270:FF:000001">
    <property type="entry name" value="Diguanylate cyclase domain protein"/>
    <property type="match status" value="1"/>
</dbReference>
<dbReference type="AlphaFoldDB" id="A0A437RKP4"/>
<dbReference type="EMBL" id="SACR01000002">
    <property type="protein sequence ID" value="RVU47361.1"/>
    <property type="molecule type" value="Genomic_DNA"/>
</dbReference>
<dbReference type="Pfam" id="PF00990">
    <property type="entry name" value="GGDEF"/>
    <property type="match status" value="1"/>
</dbReference>
<dbReference type="NCBIfam" id="TIGR00254">
    <property type="entry name" value="GGDEF"/>
    <property type="match status" value="1"/>
</dbReference>
<keyword evidence="1" id="KW-0812">Transmembrane</keyword>
<evidence type="ECO:0000313" key="5">
    <source>
        <dbReference type="Proteomes" id="UP000285575"/>
    </source>
</evidence>
<feature type="transmembrane region" description="Helical" evidence="1">
    <location>
        <begin position="387"/>
        <end position="408"/>
    </location>
</feature>
<dbReference type="Pfam" id="PF07695">
    <property type="entry name" value="7TMR-DISM_7TM"/>
    <property type="match status" value="1"/>
</dbReference>
<gene>
    <name evidence="4" type="ORF">EOE66_06340</name>
</gene>
<keyword evidence="5" id="KW-1185">Reference proteome</keyword>
<dbReference type="InterPro" id="IPR043128">
    <property type="entry name" value="Rev_trsase/Diguanyl_cyclase"/>
</dbReference>